<evidence type="ECO:0000313" key="1">
    <source>
        <dbReference type="EMBL" id="MPL75846.1"/>
    </source>
</evidence>
<dbReference type="EMBL" id="VSSQ01000092">
    <property type="protein sequence ID" value="MPL75846.1"/>
    <property type="molecule type" value="Genomic_DNA"/>
</dbReference>
<reference evidence="1" key="1">
    <citation type="submission" date="2019-08" db="EMBL/GenBank/DDBJ databases">
        <authorList>
            <person name="Kucharzyk K."/>
            <person name="Murdoch R.W."/>
            <person name="Higgins S."/>
            <person name="Loffler F."/>
        </authorList>
    </citation>
    <scope>NUCLEOTIDE SEQUENCE</scope>
</reference>
<sequence>MKNNIPIVESVRERDVDLLILEEFYSETGFERLFLNKINKENLKFLCAYRSVTTSGLGETDLQIEFLDEDNKTFYLLIENKIDAPFQEAQYERYLKRATALSEDNSKVILVAPEGYIKNKNEFEYHISYEELSRFFENKKGSRNEYKMEILRLAIEQERRGYQIIKDEQVTAFWKEYYIYVKINIPELEMPDPKSKPSSSSFVYFKSSWVPKNMKLIHKMEKGNLDLELSGQADKYEEIIEKYKENIIEDIEIVVTGKSLVFRTNVPDLNLKNIFEEERDKMEEFISKYNLLKNWFLSTI</sequence>
<dbReference type="AlphaFoldDB" id="A0A644UA54"/>
<protein>
    <recommendedName>
        <fullName evidence="2">PD-(D/E)XK nuclease superfamily protein</fullName>
    </recommendedName>
</protein>
<name>A0A644UA54_9ZZZZ</name>
<evidence type="ECO:0008006" key="2">
    <source>
        <dbReference type="Google" id="ProtNLM"/>
    </source>
</evidence>
<accession>A0A644UA54</accession>
<comment type="caution">
    <text evidence="1">The sequence shown here is derived from an EMBL/GenBank/DDBJ whole genome shotgun (WGS) entry which is preliminary data.</text>
</comment>
<organism evidence="1">
    <name type="scientific">bioreactor metagenome</name>
    <dbReference type="NCBI Taxonomy" id="1076179"/>
    <lineage>
        <taxon>unclassified sequences</taxon>
        <taxon>metagenomes</taxon>
        <taxon>ecological metagenomes</taxon>
    </lineage>
</organism>
<gene>
    <name evidence="1" type="ORF">SDC9_21681</name>
</gene>
<proteinExistence type="predicted"/>